<gene>
    <name evidence="2" type="ORF">PENTCL1PPCAC_17121</name>
</gene>
<evidence type="ECO:0000256" key="1">
    <source>
        <dbReference type="SAM" id="Phobius"/>
    </source>
</evidence>
<protein>
    <recommendedName>
        <fullName evidence="4">CSC1/OSCA1-like 7TM region domain-containing protein</fullName>
    </recommendedName>
</protein>
<accession>A0AAV5TKV1</accession>
<keyword evidence="3" id="KW-1185">Reference proteome</keyword>
<keyword evidence="1" id="KW-0472">Membrane</keyword>
<feature type="transmembrane region" description="Helical" evidence="1">
    <location>
        <begin position="28"/>
        <end position="48"/>
    </location>
</feature>
<feature type="non-terminal residue" evidence="2">
    <location>
        <position position="125"/>
    </location>
</feature>
<comment type="caution">
    <text evidence="2">The sequence shown here is derived from an EMBL/GenBank/DDBJ whole genome shotgun (WGS) entry which is preliminary data.</text>
</comment>
<feature type="non-terminal residue" evidence="2">
    <location>
        <position position="1"/>
    </location>
</feature>
<evidence type="ECO:0000313" key="2">
    <source>
        <dbReference type="EMBL" id="GMS94946.1"/>
    </source>
</evidence>
<dbReference type="AlphaFoldDB" id="A0AAV5TKV1"/>
<keyword evidence="1" id="KW-0812">Transmembrane</keyword>
<name>A0AAV5TKV1_9BILA</name>
<reference evidence="2" key="1">
    <citation type="submission" date="2023-10" db="EMBL/GenBank/DDBJ databases">
        <title>Genome assembly of Pristionchus species.</title>
        <authorList>
            <person name="Yoshida K."/>
            <person name="Sommer R.J."/>
        </authorList>
    </citation>
    <scope>NUCLEOTIDE SEQUENCE</scope>
    <source>
        <strain evidence="2">RS0144</strain>
    </source>
</reference>
<evidence type="ECO:0000313" key="3">
    <source>
        <dbReference type="Proteomes" id="UP001432027"/>
    </source>
</evidence>
<dbReference type="EMBL" id="BTSX01000004">
    <property type="protein sequence ID" value="GMS94946.1"/>
    <property type="molecule type" value="Genomic_DNA"/>
</dbReference>
<keyword evidence="1" id="KW-1133">Transmembrane helix</keyword>
<feature type="transmembrane region" description="Helical" evidence="1">
    <location>
        <begin position="68"/>
        <end position="91"/>
    </location>
</feature>
<organism evidence="2 3">
    <name type="scientific">Pristionchus entomophagus</name>
    <dbReference type="NCBI Taxonomy" id="358040"/>
    <lineage>
        <taxon>Eukaryota</taxon>
        <taxon>Metazoa</taxon>
        <taxon>Ecdysozoa</taxon>
        <taxon>Nematoda</taxon>
        <taxon>Chromadorea</taxon>
        <taxon>Rhabditida</taxon>
        <taxon>Rhabditina</taxon>
        <taxon>Diplogasteromorpha</taxon>
        <taxon>Diplogasteroidea</taxon>
        <taxon>Neodiplogasteridae</taxon>
        <taxon>Pristionchus</taxon>
    </lineage>
</organism>
<sequence length="125" mass="13963">FQNTFAWHNSMFSDVMFSDGYFTGPRAVGIHMIASSLPTAILALLNLFRYAQITNPSIHEILCHRASILLHSFWIGLNALLVYSIPALFFLPDADSIDQIQPLLNNAVDTFVELKPKPIVGLSIF</sequence>
<dbReference type="Proteomes" id="UP001432027">
    <property type="component" value="Unassembled WGS sequence"/>
</dbReference>
<proteinExistence type="predicted"/>
<evidence type="ECO:0008006" key="4">
    <source>
        <dbReference type="Google" id="ProtNLM"/>
    </source>
</evidence>